<protein>
    <submittedName>
        <fullName evidence="2">Uncharacterized protein</fullName>
    </submittedName>
</protein>
<feature type="compositionally biased region" description="Basic and acidic residues" evidence="1">
    <location>
        <begin position="57"/>
        <end position="70"/>
    </location>
</feature>
<sequence>PCSFHSESISQGASFNPVFQAPLRDYNHFGDVTLIVSSSHSDHDGPVLFGDSTFRSRSSENDEQNYHDNPESVPNHNK</sequence>
<dbReference type="EMBL" id="JAEUBG010003395">
    <property type="protein sequence ID" value="KAH3682823.1"/>
    <property type="molecule type" value="Genomic_DNA"/>
</dbReference>
<dbReference type="OrthoDB" id="10405408at2759"/>
<feature type="non-terminal residue" evidence="2">
    <location>
        <position position="1"/>
    </location>
</feature>
<comment type="caution">
    <text evidence="2">The sequence shown here is derived from an EMBL/GenBank/DDBJ whole genome shotgun (WGS) entry which is preliminary data.</text>
</comment>
<proteinExistence type="predicted"/>
<accession>A0A9P8Q2J2</accession>
<keyword evidence="3" id="KW-1185">Reference proteome</keyword>
<evidence type="ECO:0000313" key="3">
    <source>
        <dbReference type="Proteomes" id="UP000774326"/>
    </source>
</evidence>
<reference evidence="2" key="1">
    <citation type="journal article" date="2021" name="Open Biol.">
        <title>Shared evolutionary footprints suggest mitochondrial oxidative damage underlies multiple complex I losses in fungi.</title>
        <authorList>
            <person name="Schikora-Tamarit M.A."/>
            <person name="Marcet-Houben M."/>
            <person name="Nosek J."/>
            <person name="Gabaldon T."/>
        </authorList>
    </citation>
    <scope>NUCLEOTIDE SEQUENCE</scope>
    <source>
        <strain evidence="2">CBS2887</strain>
    </source>
</reference>
<gene>
    <name evidence="2" type="ORF">WICPIJ_006209</name>
</gene>
<evidence type="ECO:0000313" key="2">
    <source>
        <dbReference type="EMBL" id="KAH3682823.1"/>
    </source>
</evidence>
<name>A0A9P8Q2J2_WICPI</name>
<dbReference type="Proteomes" id="UP000774326">
    <property type="component" value="Unassembled WGS sequence"/>
</dbReference>
<dbReference type="AlphaFoldDB" id="A0A9P8Q2J2"/>
<reference evidence="2" key="2">
    <citation type="submission" date="2021-01" db="EMBL/GenBank/DDBJ databases">
        <authorList>
            <person name="Schikora-Tamarit M.A."/>
        </authorList>
    </citation>
    <scope>NUCLEOTIDE SEQUENCE</scope>
    <source>
        <strain evidence="2">CBS2887</strain>
    </source>
</reference>
<evidence type="ECO:0000256" key="1">
    <source>
        <dbReference type="SAM" id="MobiDB-lite"/>
    </source>
</evidence>
<organism evidence="2 3">
    <name type="scientific">Wickerhamomyces pijperi</name>
    <name type="common">Yeast</name>
    <name type="synonym">Pichia pijperi</name>
    <dbReference type="NCBI Taxonomy" id="599730"/>
    <lineage>
        <taxon>Eukaryota</taxon>
        <taxon>Fungi</taxon>
        <taxon>Dikarya</taxon>
        <taxon>Ascomycota</taxon>
        <taxon>Saccharomycotina</taxon>
        <taxon>Saccharomycetes</taxon>
        <taxon>Phaffomycetales</taxon>
        <taxon>Wickerhamomycetaceae</taxon>
        <taxon>Wickerhamomyces</taxon>
    </lineage>
</organism>
<feature type="region of interest" description="Disordered" evidence="1">
    <location>
        <begin position="38"/>
        <end position="78"/>
    </location>
</feature>